<dbReference type="EMBL" id="CAFBPB010000088">
    <property type="protein sequence ID" value="CAB5005751.1"/>
    <property type="molecule type" value="Genomic_DNA"/>
</dbReference>
<gene>
    <name evidence="6" type="ORF">UFOPK4049_00757</name>
</gene>
<evidence type="ECO:0000256" key="3">
    <source>
        <dbReference type="ARBA" id="ARBA00022840"/>
    </source>
</evidence>
<accession>A0A6J7PL75</accession>
<protein>
    <submittedName>
        <fullName evidence="6">Unannotated protein</fullName>
    </submittedName>
</protein>
<feature type="domain" description="Mur ligase central" evidence="4">
    <location>
        <begin position="53"/>
        <end position="255"/>
    </location>
</feature>
<dbReference type="GO" id="GO:0005524">
    <property type="term" value="F:ATP binding"/>
    <property type="evidence" value="ECO:0007669"/>
    <property type="project" value="UniProtKB-KW"/>
</dbReference>
<dbReference type="GO" id="GO:0004326">
    <property type="term" value="F:tetrahydrofolylpolyglutamate synthase activity"/>
    <property type="evidence" value="ECO:0007669"/>
    <property type="project" value="InterPro"/>
</dbReference>
<feature type="domain" description="Lipid II isoglutaminyl synthase (glutamine-hydrolyzing) subunit MurT C-terminal" evidence="5">
    <location>
        <begin position="295"/>
        <end position="391"/>
    </location>
</feature>
<keyword evidence="1" id="KW-0436">Ligase</keyword>
<evidence type="ECO:0000259" key="5">
    <source>
        <dbReference type="Pfam" id="PF08353"/>
    </source>
</evidence>
<sequence length="402" mass="42905">MPLSIALAIGNFLGWLSRITGRGSGVMVTGRTILALQPRAASLLAQRKEIVLISGTNGKTTTTALISRVLSEKSEVATNYTGANLFAGVVAGLATAAKAPRAVLEVDELVLPWAIKELSPSLIVLLNLGRDQLDRLSEVRIVAAKWKSALKDLPVNCTVIADSDDPFVTWAVRDCKKITWFSSGVSSHLDAATCPECGELLTWSSNTYSCICGFAKPIAEWILIDQELRHGGKSVNVKSAIPGRAALGNAARAIIAGAHFGISKESALKSISTISQVDGRFNEVKISGASLRLMLAKNPASWSETLETSSRKKVILSINANTQDGKDTSWLWDVDYLPLQGREIGVTGDRVLDISARLTSQGISHTRFDSVSAAAQSFSGTEVDLIASYTAFHALVKSAVKK</sequence>
<evidence type="ECO:0000256" key="2">
    <source>
        <dbReference type="ARBA" id="ARBA00022741"/>
    </source>
</evidence>
<proteinExistence type="inferred from homology"/>
<dbReference type="InterPro" id="IPR018109">
    <property type="entry name" value="Folylpolyglutamate_synth_CS"/>
</dbReference>
<name>A0A6J7PL75_9ZZZZ</name>
<evidence type="ECO:0000256" key="1">
    <source>
        <dbReference type="ARBA" id="ARBA00022598"/>
    </source>
</evidence>
<evidence type="ECO:0000313" key="6">
    <source>
        <dbReference type="EMBL" id="CAB5005751.1"/>
    </source>
</evidence>
<dbReference type="PANTHER" id="PTHR23135:SF7">
    <property type="entry name" value="LIPID II ISOGLUTAMINYL SYNTHASE (GLUTAMINE-HYDROLYZING) SUBUNIT MURT"/>
    <property type="match status" value="1"/>
</dbReference>
<dbReference type="SUPFAM" id="SSF53623">
    <property type="entry name" value="MurD-like peptide ligases, catalytic domain"/>
    <property type="match status" value="1"/>
</dbReference>
<evidence type="ECO:0000259" key="4">
    <source>
        <dbReference type="Pfam" id="PF08245"/>
    </source>
</evidence>
<dbReference type="Gene3D" id="3.40.1190.10">
    <property type="entry name" value="Mur-like, catalytic domain"/>
    <property type="match status" value="1"/>
</dbReference>
<organism evidence="6">
    <name type="scientific">freshwater metagenome</name>
    <dbReference type="NCBI Taxonomy" id="449393"/>
    <lineage>
        <taxon>unclassified sequences</taxon>
        <taxon>metagenomes</taxon>
        <taxon>ecological metagenomes</taxon>
    </lineage>
</organism>
<keyword evidence="3" id="KW-0067">ATP-binding</keyword>
<dbReference type="Pfam" id="PF08245">
    <property type="entry name" value="Mur_ligase_M"/>
    <property type="match status" value="1"/>
</dbReference>
<dbReference type="PROSITE" id="PS01011">
    <property type="entry name" value="FOLYLPOLYGLU_SYNT_1"/>
    <property type="match status" value="1"/>
</dbReference>
<dbReference type="InterPro" id="IPR013221">
    <property type="entry name" value="Mur_ligase_cen"/>
</dbReference>
<dbReference type="GO" id="GO:0009252">
    <property type="term" value="P:peptidoglycan biosynthetic process"/>
    <property type="evidence" value="ECO:0007669"/>
    <property type="project" value="InterPro"/>
</dbReference>
<dbReference type="HAMAP" id="MF_02214">
    <property type="entry name" value="Lipid_II_synth_MurT"/>
    <property type="match status" value="1"/>
</dbReference>
<reference evidence="6" key="1">
    <citation type="submission" date="2020-05" db="EMBL/GenBank/DDBJ databases">
        <authorList>
            <person name="Chiriac C."/>
            <person name="Salcher M."/>
            <person name="Ghai R."/>
            <person name="Kavagutti S V."/>
        </authorList>
    </citation>
    <scope>NUCLEOTIDE SEQUENCE</scope>
</reference>
<keyword evidence="2" id="KW-0547">Nucleotide-binding</keyword>
<dbReference type="PANTHER" id="PTHR23135">
    <property type="entry name" value="MUR LIGASE FAMILY MEMBER"/>
    <property type="match status" value="1"/>
</dbReference>
<dbReference type="InterPro" id="IPR043703">
    <property type="entry name" value="Lipid_II_synth_MurT"/>
</dbReference>
<dbReference type="Pfam" id="PF08353">
    <property type="entry name" value="MurT_C"/>
    <property type="match status" value="1"/>
</dbReference>
<dbReference type="AlphaFoldDB" id="A0A6J7PL75"/>
<dbReference type="InterPro" id="IPR013564">
    <property type="entry name" value="MurT_C"/>
</dbReference>
<dbReference type="InterPro" id="IPR036565">
    <property type="entry name" value="Mur-like_cat_sf"/>
</dbReference>